<accession>A0A363NK02</accession>
<keyword evidence="1" id="KW-0472">Membrane</keyword>
<sequence length="185" mass="20248">MQARQKFRILSICLLFVIQALFLVAIFVENTSSYIVLSFIGLLSLFMLYSYFKSPIHHHIHEYESIKIAVWVPVGAIASYYFNQIFGLGPVMGAALTGTLASFIPNINKKSGYLPHLPAAVYCGAFVGMSSAQVAHGFSFILTASVFTAIFLVISKSLLNGIGGKLGTLAFLGVSMTYLLLYLFK</sequence>
<dbReference type="OrthoDB" id="6333271at2"/>
<keyword evidence="1" id="KW-1133">Transmembrane helix</keyword>
<keyword evidence="3" id="KW-1185">Reference proteome</keyword>
<gene>
    <name evidence="2" type="ORF">DCO56_28360</name>
</gene>
<protein>
    <submittedName>
        <fullName evidence="2">Uncharacterized protein</fullName>
    </submittedName>
</protein>
<evidence type="ECO:0000313" key="2">
    <source>
        <dbReference type="EMBL" id="PUV21148.1"/>
    </source>
</evidence>
<comment type="caution">
    <text evidence="2">The sequence shown here is derived from an EMBL/GenBank/DDBJ whole genome shotgun (WGS) entry which is preliminary data.</text>
</comment>
<dbReference type="EMBL" id="QCXX01000012">
    <property type="protein sequence ID" value="PUV21148.1"/>
    <property type="molecule type" value="Genomic_DNA"/>
</dbReference>
<name>A0A363NK02_9SPHI</name>
<keyword evidence="1" id="KW-0812">Transmembrane</keyword>
<evidence type="ECO:0000256" key="1">
    <source>
        <dbReference type="SAM" id="Phobius"/>
    </source>
</evidence>
<feature type="transmembrane region" description="Helical" evidence="1">
    <location>
        <begin position="135"/>
        <end position="154"/>
    </location>
</feature>
<feature type="transmembrane region" description="Helical" evidence="1">
    <location>
        <begin position="88"/>
        <end position="105"/>
    </location>
</feature>
<dbReference type="AlphaFoldDB" id="A0A363NK02"/>
<feature type="transmembrane region" description="Helical" evidence="1">
    <location>
        <begin position="166"/>
        <end position="184"/>
    </location>
</feature>
<evidence type="ECO:0000313" key="3">
    <source>
        <dbReference type="Proteomes" id="UP000250831"/>
    </source>
</evidence>
<organism evidence="2 3">
    <name type="scientific">Sphingobacterium athyrii</name>
    <dbReference type="NCBI Taxonomy" id="2152717"/>
    <lineage>
        <taxon>Bacteria</taxon>
        <taxon>Pseudomonadati</taxon>
        <taxon>Bacteroidota</taxon>
        <taxon>Sphingobacteriia</taxon>
        <taxon>Sphingobacteriales</taxon>
        <taxon>Sphingobacteriaceae</taxon>
        <taxon>Sphingobacterium</taxon>
    </lineage>
</organism>
<feature type="transmembrane region" description="Helical" evidence="1">
    <location>
        <begin position="34"/>
        <end position="52"/>
    </location>
</feature>
<reference evidence="2 3" key="1">
    <citation type="submission" date="2018-04" db="EMBL/GenBank/DDBJ databases">
        <title>Sphingobacterium sp. M46 Genome.</title>
        <authorList>
            <person name="Cheng J."/>
            <person name="Li Y."/>
        </authorList>
    </citation>
    <scope>NUCLEOTIDE SEQUENCE [LARGE SCALE GENOMIC DNA]</scope>
    <source>
        <strain evidence="2 3">M46</strain>
    </source>
</reference>
<dbReference type="Proteomes" id="UP000250831">
    <property type="component" value="Unassembled WGS sequence"/>
</dbReference>
<feature type="transmembrane region" description="Helical" evidence="1">
    <location>
        <begin position="7"/>
        <end position="28"/>
    </location>
</feature>
<proteinExistence type="predicted"/>